<evidence type="ECO:0000256" key="5">
    <source>
        <dbReference type="ARBA" id="ARBA00022692"/>
    </source>
</evidence>
<dbReference type="PANTHER" id="PTHR11893">
    <property type="entry name" value="INNEXIN"/>
    <property type="match status" value="1"/>
</dbReference>
<dbReference type="PRINTS" id="PR01262">
    <property type="entry name" value="INNEXIN"/>
</dbReference>
<reference evidence="14" key="1">
    <citation type="submission" date="2022-11" db="UniProtKB">
        <authorList>
            <consortium name="WormBaseParasite"/>
        </authorList>
    </citation>
    <scope>IDENTIFICATION</scope>
</reference>
<keyword evidence="4" id="KW-1003">Cell membrane</keyword>
<gene>
    <name evidence="12" type="primary">inx</name>
</gene>
<keyword evidence="3 12" id="KW-0813">Transport</keyword>
<accession>A0A914C477</accession>
<dbReference type="InterPro" id="IPR000990">
    <property type="entry name" value="Innexin"/>
</dbReference>
<dbReference type="Proteomes" id="UP000887540">
    <property type="component" value="Unplaced"/>
</dbReference>
<keyword evidence="10 12" id="KW-0472">Membrane</keyword>
<keyword evidence="11 12" id="KW-0407">Ion channel</keyword>
<evidence type="ECO:0000256" key="2">
    <source>
        <dbReference type="ARBA" id="ARBA00004651"/>
    </source>
</evidence>
<sequence>MPEKDQSSEKKPVSSNFLAGDLFKFIRHEDDGGDPINELNYRFTPFLIFIVGVSLMGMLYVKRPIQCWLPPEFPNQWEEYAETYCFVKSTYFVEGCRNEDQHEDACLETASQDGQTTTISYYQWVPVVLLLQALAFMAPNILWRSWDGNSGIDVKSVLNSAAMVRKKFDKETRNAQVNKAATHLVEALEMQKELKTSSFFLTSFGKRKGVYLTGLYLFTKLLYVLNVVAQFVILNAFLGPQYTFWGLGILKDLIAGRAWEESGHFPRVTLCDFNVRVLGNIHRWTVQCVLMINMFNEKIYIFFWFAFVGFLSILSFFYWFLATVFKNFQRGFIEKYLRVTGVISDYSTVRDQRLLSDFISKFLRPDGVFLLRLIQTNGGDLLVGEIINALFSRYRTKLEERAPSEVVIESPDSTNL</sequence>
<evidence type="ECO:0000256" key="11">
    <source>
        <dbReference type="ARBA" id="ARBA00023303"/>
    </source>
</evidence>
<comment type="subcellular location">
    <subcellularLocation>
        <location evidence="1">Cell junction</location>
        <location evidence="1">Gap junction</location>
    </subcellularLocation>
    <subcellularLocation>
        <location evidence="2 12">Cell membrane</location>
        <topology evidence="2 12">Multi-pass membrane protein</topology>
    </subcellularLocation>
</comment>
<evidence type="ECO:0000256" key="9">
    <source>
        <dbReference type="ARBA" id="ARBA00023065"/>
    </source>
</evidence>
<keyword evidence="9 12" id="KW-0406">Ion transport</keyword>
<dbReference type="PROSITE" id="PS51013">
    <property type="entry name" value="PANNEXIN"/>
    <property type="match status" value="1"/>
</dbReference>
<keyword evidence="6" id="KW-0303">Gap junction</keyword>
<dbReference type="GO" id="GO:0005886">
    <property type="term" value="C:plasma membrane"/>
    <property type="evidence" value="ECO:0007669"/>
    <property type="project" value="UniProtKB-SubCell"/>
</dbReference>
<dbReference type="WBParaSite" id="ACRNAN_Path_190.g673.t1">
    <property type="protein sequence ID" value="ACRNAN_Path_190.g673.t1"/>
    <property type="gene ID" value="ACRNAN_Path_190.g673"/>
</dbReference>
<keyword evidence="13" id="KW-1185">Reference proteome</keyword>
<evidence type="ECO:0000256" key="12">
    <source>
        <dbReference type="RuleBase" id="RU010713"/>
    </source>
</evidence>
<evidence type="ECO:0000256" key="8">
    <source>
        <dbReference type="ARBA" id="ARBA00022989"/>
    </source>
</evidence>
<comment type="caution">
    <text evidence="12">Lacks conserved residue(s) required for the propagation of feature annotation.</text>
</comment>
<feature type="transmembrane region" description="Helical" evidence="12">
    <location>
        <begin position="43"/>
        <end position="61"/>
    </location>
</feature>
<dbReference type="AlphaFoldDB" id="A0A914C477"/>
<dbReference type="PANTHER" id="PTHR11893:SF36">
    <property type="entry name" value="INNEXIN-5"/>
    <property type="match status" value="1"/>
</dbReference>
<evidence type="ECO:0000256" key="4">
    <source>
        <dbReference type="ARBA" id="ARBA00022475"/>
    </source>
</evidence>
<dbReference type="GO" id="GO:0005921">
    <property type="term" value="C:gap junction"/>
    <property type="evidence" value="ECO:0007669"/>
    <property type="project" value="UniProtKB-SubCell"/>
</dbReference>
<keyword evidence="5 12" id="KW-0812">Transmembrane</keyword>
<keyword evidence="8 12" id="KW-1133">Transmembrane helix</keyword>
<evidence type="ECO:0000256" key="3">
    <source>
        <dbReference type="ARBA" id="ARBA00022448"/>
    </source>
</evidence>
<evidence type="ECO:0000313" key="13">
    <source>
        <dbReference type="Proteomes" id="UP000887540"/>
    </source>
</evidence>
<feature type="transmembrane region" description="Helical" evidence="12">
    <location>
        <begin position="215"/>
        <end position="238"/>
    </location>
</feature>
<organism evidence="13 14">
    <name type="scientific">Acrobeloides nanus</name>
    <dbReference type="NCBI Taxonomy" id="290746"/>
    <lineage>
        <taxon>Eukaryota</taxon>
        <taxon>Metazoa</taxon>
        <taxon>Ecdysozoa</taxon>
        <taxon>Nematoda</taxon>
        <taxon>Chromadorea</taxon>
        <taxon>Rhabditida</taxon>
        <taxon>Tylenchina</taxon>
        <taxon>Cephalobomorpha</taxon>
        <taxon>Cephaloboidea</taxon>
        <taxon>Cephalobidae</taxon>
        <taxon>Acrobeloides</taxon>
    </lineage>
</organism>
<name>A0A914C477_9BILA</name>
<evidence type="ECO:0000256" key="1">
    <source>
        <dbReference type="ARBA" id="ARBA00004610"/>
    </source>
</evidence>
<evidence type="ECO:0000313" key="14">
    <source>
        <dbReference type="WBParaSite" id="ACRNAN_Path_190.g673.t1"/>
    </source>
</evidence>
<comment type="similarity">
    <text evidence="12">Belongs to the pannexin family.</text>
</comment>
<evidence type="ECO:0000256" key="6">
    <source>
        <dbReference type="ARBA" id="ARBA00022868"/>
    </source>
</evidence>
<dbReference type="Pfam" id="PF00876">
    <property type="entry name" value="Innexin"/>
    <property type="match status" value="1"/>
</dbReference>
<feature type="transmembrane region" description="Helical" evidence="12">
    <location>
        <begin position="299"/>
        <end position="321"/>
    </location>
</feature>
<dbReference type="GO" id="GO:0005243">
    <property type="term" value="F:gap junction channel activity"/>
    <property type="evidence" value="ECO:0007669"/>
    <property type="project" value="TreeGrafter"/>
</dbReference>
<keyword evidence="7" id="KW-0965">Cell junction</keyword>
<dbReference type="GO" id="GO:0034220">
    <property type="term" value="P:monoatomic ion transmembrane transport"/>
    <property type="evidence" value="ECO:0007669"/>
    <property type="project" value="UniProtKB-KW"/>
</dbReference>
<comment type="function">
    <text evidence="12">Structural component of the gap junctions.</text>
</comment>
<evidence type="ECO:0000256" key="7">
    <source>
        <dbReference type="ARBA" id="ARBA00022949"/>
    </source>
</evidence>
<proteinExistence type="inferred from homology"/>
<evidence type="ECO:0000256" key="10">
    <source>
        <dbReference type="ARBA" id="ARBA00023136"/>
    </source>
</evidence>
<protein>
    <recommendedName>
        <fullName evidence="12">Innexin</fullName>
    </recommendedName>
</protein>